<dbReference type="PANTHER" id="PTHR43235">
    <property type="entry name" value="GLUTAMINE AMIDOTRANSFERASE PB2B2.05-RELATED"/>
    <property type="match status" value="1"/>
</dbReference>
<dbReference type="PROSITE" id="PS51273">
    <property type="entry name" value="GATASE_TYPE_1"/>
    <property type="match status" value="1"/>
</dbReference>
<dbReference type="CDD" id="cd01745">
    <property type="entry name" value="GATase1_2"/>
    <property type="match status" value="1"/>
</dbReference>
<dbReference type="SUPFAM" id="SSF52317">
    <property type="entry name" value="Class I glutamine amidotransferase-like"/>
    <property type="match status" value="1"/>
</dbReference>
<keyword evidence="2" id="KW-1185">Reference proteome</keyword>
<dbReference type="InterPro" id="IPR044668">
    <property type="entry name" value="PuuD-like"/>
</dbReference>
<dbReference type="Pfam" id="PF07722">
    <property type="entry name" value="Peptidase_C26"/>
    <property type="match status" value="1"/>
</dbReference>
<dbReference type="GO" id="GO:0016787">
    <property type="term" value="F:hydrolase activity"/>
    <property type="evidence" value="ECO:0007669"/>
    <property type="project" value="UniProtKB-KW"/>
</dbReference>
<sequence length="245" mass="25996">MAPPLIGISTYLEPGARWGDWRLPAALLPAGYHRMAQRSGARAVLLPPDEDPTAAADTVARLDALVTAGGPDVDPARYGAPRAPETGPAHPERDAWELALTREALRQRTPLLCVCRGMQVLNVALGGTLVQHLPGTAAHRGAPGVFSTHTVEPVAGTRLARVLPEAVSVPTYHHQAVDRIGEGLVASAHAEDGTVEALELPDQDSFVLAVQWHPEAGDDPRLMEALTAEAKARGSAQRDRVSDRS</sequence>
<accession>A0ABT6ZT47</accession>
<dbReference type="PANTHER" id="PTHR43235:SF1">
    <property type="entry name" value="GLUTAMINE AMIDOTRANSFERASE PB2B2.05-RELATED"/>
    <property type="match status" value="1"/>
</dbReference>
<dbReference type="Gene3D" id="3.40.50.880">
    <property type="match status" value="1"/>
</dbReference>
<dbReference type="InterPro" id="IPR029062">
    <property type="entry name" value="Class_I_gatase-like"/>
</dbReference>
<dbReference type="Proteomes" id="UP001214441">
    <property type="component" value="Unassembled WGS sequence"/>
</dbReference>
<reference evidence="1 2" key="1">
    <citation type="submission" date="2023-05" db="EMBL/GenBank/DDBJ databases">
        <title>Streptantibioticus silvisoli sp. nov., acidotolerant actinomycetes 1 from pine litter.</title>
        <authorList>
            <person name="Swiecimska M."/>
            <person name="Golinska P."/>
            <person name="Sangal V."/>
            <person name="Wachnowicz B."/>
            <person name="Goodfellow M."/>
        </authorList>
    </citation>
    <scope>NUCLEOTIDE SEQUENCE [LARGE SCALE GENOMIC DNA]</scope>
    <source>
        <strain evidence="1 2">DSM 42109</strain>
    </source>
</reference>
<evidence type="ECO:0000313" key="2">
    <source>
        <dbReference type="Proteomes" id="UP001214441"/>
    </source>
</evidence>
<keyword evidence="1" id="KW-0378">Hydrolase</keyword>
<name>A0ABT6ZT47_9ACTN</name>
<dbReference type="InterPro" id="IPR011697">
    <property type="entry name" value="Peptidase_C26"/>
</dbReference>
<evidence type="ECO:0000313" key="1">
    <source>
        <dbReference type="EMBL" id="MDJ1132243.1"/>
    </source>
</evidence>
<dbReference type="EMBL" id="JANCPR020000008">
    <property type="protein sequence ID" value="MDJ1132243.1"/>
    <property type="molecule type" value="Genomic_DNA"/>
</dbReference>
<comment type="caution">
    <text evidence="1">The sequence shown here is derived from an EMBL/GenBank/DDBJ whole genome shotgun (WGS) entry which is preliminary data.</text>
</comment>
<gene>
    <name evidence="1" type="ORF">NMN56_009825</name>
</gene>
<dbReference type="RefSeq" id="WP_274038795.1">
    <property type="nucleotide sequence ID" value="NZ_JANCPR020000008.1"/>
</dbReference>
<protein>
    <submittedName>
        <fullName evidence="1">Gamma-glutamyl-gamma-aminobutyrate hydrolase family protein</fullName>
    </submittedName>
</protein>
<organism evidence="1 2">
    <name type="scientific">Streptomyces iconiensis</name>
    <dbReference type="NCBI Taxonomy" id="1384038"/>
    <lineage>
        <taxon>Bacteria</taxon>
        <taxon>Bacillati</taxon>
        <taxon>Actinomycetota</taxon>
        <taxon>Actinomycetes</taxon>
        <taxon>Kitasatosporales</taxon>
        <taxon>Streptomycetaceae</taxon>
        <taxon>Streptomyces</taxon>
    </lineage>
</organism>
<proteinExistence type="predicted"/>